<proteinExistence type="predicted"/>
<dbReference type="AlphaFoldDB" id="A0A2K8T7C1"/>
<organism evidence="1 2">
    <name type="scientific">Nostoc flagelliforme CCNUN1</name>
    <dbReference type="NCBI Taxonomy" id="2038116"/>
    <lineage>
        <taxon>Bacteria</taxon>
        <taxon>Bacillati</taxon>
        <taxon>Cyanobacteriota</taxon>
        <taxon>Cyanophyceae</taxon>
        <taxon>Nostocales</taxon>
        <taxon>Nostocaceae</taxon>
        <taxon>Nostoc</taxon>
    </lineage>
</organism>
<accession>A0A2K8T7C1</accession>
<gene>
    <name evidence="1" type="ORF">COO91_09779</name>
</gene>
<sequence>MLAKPPALTTEYFYTVDVMMFKMDGRQRLVDLLCADWLGLSMLLNVKEKYNKNK</sequence>
<keyword evidence="2" id="KW-1185">Reference proteome</keyword>
<keyword evidence="1" id="KW-0614">Plasmid</keyword>
<protein>
    <submittedName>
        <fullName evidence="1">Uncharacterized protein</fullName>
    </submittedName>
</protein>
<dbReference type="KEGG" id="nfl:COO91_09779"/>
<dbReference type="Proteomes" id="UP000232003">
    <property type="component" value="Plasmid pNFSY06"/>
</dbReference>
<evidence type="ECO:0000313" key="2">
    <source>
        <dbReference type="Proteomes" id="UP000232003"/>
    </source>
</evidence>
<dbReference type="EMBL" id="CP024791">
    <property type="protein sequence ID" value="AUB43598.1"/>
    <property type="molecule type" value="Genomic_DNA"/>
</dbReference>
<evidence type="ECO:0000313" key="1">
    <source>
        <dbReference type="EMBL" id="AUB43598.1"/>
    </source>
</evidence>
<reference evidence="1 2" key="1">
    <citation type="submission" date="2017-11" db="EMBL/GenBank/DDBJ databases">
        <title>Complete genome of a free-living desiccation-tolerant cyanobacterium and its photosynthetic adaptation to extreme terrestrial habitat.</title>
        <authorList>
            <person name="Shang J."/>
        </authorList>
    </citation>
    <scope>NUCLEOTIDE SEQUENCE [LARGE SCALE GENOMIC DNA]</scope>
    <source>
        <strain evidence="1 2">CCNUN1</strain>
        <plasmid evidence="2">pnfsy06</plasmid>
    </source>
</reference>
<name>A0A2K8T7C1_9NOSO</name>
<geneLocation type="plasmid" evidence="2">
    <name>pnfsy06</name>
</geneLocation>